<proteinExistence type="predicted"/>
<name>A0A381X7K8_9ZZZZ</name>
<evidence type="ECO:0000259" key="2">
    <source>
        <dbReference type="Pfam" id="PF07635"/>
    </source>
</evidence>
<dbReference type="Pfam" id="PF07583">
    <property type="entry name" value="PSCyt2"/>
    <property type="match status" value="1"/>
</dbReference>
<evidence type="ECO:0000313" key="3">
    <source>
        <dbReference type="EMBL" id="SVA60177.1"/>
    </source>
</evidence>
<dbReference type="InterPro" id="IPR011429">
    <property type="entry name" value="Cyt_c_Planctomycete-type"/>
</dbReference>
<feature type="domain" description="DUF1549" evidence="1">
    <location>
        <begin position="149"/>
        <end position="238"/>
    </location>
</feature>
<feature type="non-terminal residue" evidence="3">
    <location>
        <position position="238"/>
    </location>
</feature>
<dbReference type="GO" id="GO:0020037">
    <property type="term" value="F:heme binding"/>
    <property type="evidence" value="ECO:0007669"/>
    <property type="project" value="InterPro"/>
</dbReference>
<accession>A0A381X7K8</accession>
<gene>
    <name evidence="3" type="ORF">METZ01_LOCUS113031</name>
</gene>
<sequence length="238" mass="26897">MIKQKYLEAKPVALLTVVLSGTFCSVYAKEVSFERDVRPILSDNCFHCHGPDAKERKAKLRLDTKEGVLVDLGGYAAVKPGDPAKSELFVRISSDDPEERMPPHDSNRHLSQKEIDLLKEWIAGGAKWKGHWTFESIVRPAVDDKKRHPIDVLVDARLKKENFKANPTADRETLIRRLKLDLTGLPPTTEQIQAFLADEEPGAWKRLVDRTLGSSAYGERMAWDWLAAARYADTNGYQ</sequence>
<reference evidence="3" key="1">
    <citation type="submission" date="2018-05" db="EMBL/GenBank/DDBJ databases">
        <authorList>
            <person name="Lanie J.A."/>
            <person name="Ng W.-L."/>
            <person name="Kazmierczak K.M."/>
            <person name="Andrzejewski T.M."/>
            <person name="Davidsen T.M."/>
            <person name="Wayne K.J."/>
            <person name="Tettelin H."/>
            <person name="Glass J.I."/>
            <person name="Rusch D."/>
            <person name="Podicherti R."/>
            <person name="Tsui H.-C.T."/>
            <person name="Winkler M.E."/>
        </authorList>
    </citation>
    <scope>NUCLEOTIDE SEQUENCE</scope>
</reference>
<dbReference type="Pfam" id="PF07635">
    <property type="entry name" value="PSCyt1"/>
    <property type="match status" value="1"/>
</dbReference>
<feature type="domain" description="Cytochrome C Planctomycete-type" evidence="2">
    <location>
        <begin position="45"/>
        <end position="105"/>
    </location>
</feature>
<dbReference type="AlphaFoldDB" id="A0A381X7K8"/>
<evidence type="ECO:0000259" key="1">
    <source>
        <dbReference type="Pfam" id="PF07583"/>
    </source>
</evidence>
<dbReference type="PANTHER" id="PTHR35889:SF3">
    <property type="entry name" value="F-BOX DOMAIN-CONTAINING PROTEIN"/>
    <property type="match status" value="1"/>
</dbReference>
<dbReference type="PANTHER" id="PTHR35889">
    <property type="entry name" value="CYCLOINULO-OLIGOSACCHARIDE FRUCTANOTRANSFERASE-RELATED"/>
    <property type="match status" value="1"/>
</dbReference>
<evidence type="ECO:0008006" key="4">
    <source>
        <dbReference type="Google" id="ProtNLM"/>
    </source>
</evidence>
<organism evidence="3">
    <name type="scientific">marine metagenome</name>
    <dbReference type="NCBI Taxonomy" id="408172"/>
    <lineage>
        <taxon>unclassified sequences</taxon>
        <taxon>metagenomes</taxon>
        <taxon>ecological metagenomes</taxon>
    </lineage>
</organism>
<dbReference type="EMBL" id="UINC01014043">
    <property type="protein sequence ID" value="SVA60177.1"/>
    <property type="molecule type" value="Genomic_DNA"/>
</dbReference>
<protein>
    <recommendedName>
        <fullName evidence="4">Cytochrome c domain-containing protein</fullName>
    </recommendedName>
</protein>
<dbReference type="Gene3D" id="1.10.760.10">
    <property type="entry name" value="Cytochrome c-like domain"/>
    <property type="match status" value="1"/>
</dbReference>
<dbReference type="SUPFAM" id="SSF46626">
    <property type="entry name" value="Cytochrome c"/>
    <property type="match status" value="1"/>
</dbReference>
<dbReference type="InterPro" id="IPR036909">
    <property type="entry name" value="Cyt_c-like_dom_sf"/>
</dbReference>
<dbReference type="GO" id="GO:0009055">
    <property type="term" value="F:electron transfer activity"/>
    <property type="evidence" value="ECO:0007669"/>
    <property type="project" value="InterPro"/>
</dbReference>
<dbReference type="InterPro" id="IPR011444">
    <property type="entry name" value="DUF1549"/>
</dbReference>